<dbReference type="InParanoid" id="A0A194YL30"/>
<evidence type="ECO:0000313" key="3">
    <source>
        <dbReference type="Proteomes" id="UP000000768"/>
    </source>
</evidence>
<keyword evidence="3" id="KW-1185">Reference proteome</keyword>
<accession>A0A194YL30</accession>
<dbReference type="PANTHER" id="PTHR34791">
    <property type="entry name" value="OS02G0272100 PROTEIN"/>
    <property type="match status" value="1"/>
</dbReference>
<feature type="region of interest" description="Disordered" evidence="1">
    <location>
        <begin position="271"/>
        <end position="343"/>
    </location>
</feature>
<proteinExistence type="predicted"/>
<evidence type="ECO:0000256" key="1">
    <source>
        <dbReference type="SAM" id="MobiDB-lite"/>
    </source>
</evidence>
<protein>
    <submittedName>
        <fullName evidence="2">Uncharacterized protein</fullName>
    </submittedName>
</protein>
<feature type="compositionally biased region" description="Basic and acidic residues" evidence="1">
    <location>
        <begin position="293"/>
        <end position="308"/>
    </location>
</feature>
<evidence type="ECO:0000313" key="2">
    <source>
        <dbReference type="EMBL" id="KXG20652.1"/>
    </source>
</evidence>
<dbReference type="EMBL" id="CM000769">
    <property type="protein sequence ID" value="KXG20652.1"/>
    <property type="molecule type" value="Genomic_DNA"/>
</dbReference>
<gene>
    <name evidence="2" type="ORF">SORBI_3010G232800</name>
</gene>
<dbReference type="Proteomes" id="UP000000768">
    <property type="component" value="Chromosome 10"/>
</dbReference>
<organism evidence="2 3">
    <name type="scientific">Sorghum bicolor</name>
    <name type="common">Sorghum</name>
    <name type="synonym">Sorghum vulgare</name>
    <dbReference type="NCBI Taxonomy" id="4558"/>
    <lineage>
        <taxon>Eukaryota</taxon>
        <taxon>Viridiplantae</taxon>
        <taxon>Streptophyta</taxon>
        <taxon>Embryophyta</taxon>
        <taxon>Tracheophyta</taxon>
        <taxon>Spermatophyta</taxon>
        <taxon>Magnoliopsida</taxon>
        <taxon>Liliopsida</taxon>
        <taxon>Poales</taxon>
        <taxon>Poaceae</taxon>
        <taxon>PACMAD clade</taxon>
        <taxon>Panicoideae</taxon>
        <taxon>Andropogonodae</taxon>
        <taxon>Andropogoneae</taxon>
        <taxon>Sorghinae</taxon>
        <taxon>Sorghum</taxon>
    </lineage>
</organism>
<sequence length="343" mass="38992">MAAANKSWPLNKVTNAAHWDAEDLFGRLCIMGDAAFLSSGFLPCDAPETTPWSVSSRYSVPHNGRHLNARRERLPLAAFAPVLSCGMDDAARALTMSSPSPPDDDANGGAPWLWKLFTDQLCRRLFLSICHQSDVPVLPSFVCLPAQLHVADYVATVECASKELRCLVADHDAVLWKARYESIRSLNSHRQQRVEYRSPPIFSNKEPPYFTNEDMPLMSWKERYTMARLQTMVMSSWRFKTTPMPTWKPWVPSAKRAKLQTIIDMVHRRCGQHNSPQHHDHRPEQPRTVVRTSSDHGWRGTTVDDRSSRRTMATVVLCSKPYRKGNGVGAVHSPSSRHRWNHR</sequence>
<dbReference type="AlphaFoldDB" id="A0A194YL30"/>
<dbReference type="PANTHER" id="PTHR34791:SF1">
    <property type="entry name" value="OS02G0272100 PROTEIN"/>
    <property type="match status" value="1"/>
</dbReference>
<reference evidence="3" key="2">
    <citation type="journal article" date="2018" name="Plant J.">
        <title>The Sorghum bicolor reference genome: improved assembly, gene annotations, a transcriptome atlas, and signatures of genome organization.</title>
        <authorList>
            <person name="McCormick R.F."/>
            <person name="Truong S.K."/>
            <person name="Sreedasyam A."/>
            <person name="Jenkins J."/>
            <person name="Shu S."/>
            <person name="Sims D."/>
            <person name="Kennedy M."/>
            <person name="Amirebrahimi M."/>
            <person name="Weers B.D."/>
            <person name="McKinley B."/>
            <person name="Mattison A."/>
            <person name="Morishige D.T."/>
            <person name="Grimwood J."/>
            <person name="Schmutz J."/>
            <person name="Mullet J.E."/>
        </authorList>
    </citation>
    <scope>NUCLEOTIDE SEQUENCE [LARGE SCALE GENOMIC DNA]</scope>
    <source>
        <strain evidence="3">cv. BTx623</strain>
    </source>
</reference>
<name>A0A194YL30_SORBI</name>
<dbReference type="Gramene" id="KXG20652">
    <property type="protein sequence ID" value="KXG20652"/>
    <property type="gene ID" value="SORBI_3010G232800"/>
</dbReference>
<reference evidence="2 3" key="1">
    <citation type="journal article" date="2009" name="Nature">
        <title>The Sorghum bicolor genome and the diversification of grasses.</title>
        <authorList>
            <person name="Paterson A.H."/>
            <person name="Bowers J.E."/>
            <person name="Bruggmann R."/>
            <person name="Dubchak I."/>
            <person name="Grimwood J."/>
            <person name="Gundlach H."/>
            <person name="Haberer G."/>
            <person name="Hellsten U."/>
            <person name="Mitros T."/>
            <person name="Poliakov A."/>
            <person name="Schmutz J."/>
            <person name="Spannagl M."/>
            <person name="Tang H."/>
            <person name="Wang X."/>
            <person name="Wicker T."/>
            <person name="Bharti A.K."/>
            <person name="Chapman J."/>
            <person name="Feltus F.A."/>
            <person name="Gowik U."/>
            <person name="Grigoriev I.V."/>
            <person name="Lyons E."/>
            <person name="Maher C.A."/>
            <person name="Martis M."/>
            <person name="Narechania A."/>
            <person name="Otillar R.P."/>
            <person name="Penning B.W."/>
            <person name="Salamov A.A."/>
            <person name="Wang Y."/>
            <person name="Zhang L."/>
            <person name="Carpita N.C."/>
            <person name="Freeling M."/>
            <person name="Gingle A.R."/>
            <person name="Hash C.T."/>
            <person name="Keller B."/>
            <person name="Klein P."/>
            <person name="Kresovich S."/>
            <person name="McCann M.C."/>
            <person name="Ming R."/>
            <person name="Peterson D.G."/>
            <person name="Mehboob-ur-Rahman"/>
            <person name="Ware D."/>
            <person name="Westhoff P."/>
            <person name="Mayer K.F."/>
            <person name="Messing J."/>
            <person name="Rokhsar D.S."/>
        </authorList>
    </citation>
    <scope>NUCLEOTIDE SEQUENCE [LARGE SCALE GENOMIC DNA]</scope>
    <source>
        <strain evidence="3">cv. BTx623</strain>
    </source>
</reference>
<dbReference type="OMA" id="RVECTCA"/>